<evidence type="ECO:0000256" key="1">
    <source>
        <dbReference type="ARBA" id="ARBA00022676"/>
    </source>
</evidence>
<name>A0A1I6AIY6_9PSEU</name>
<dbReference type="Gene3D" id="3.40.50.2000">
    <property type="entry name" value="Glycogen Phosphorylase B"/>
    <property type="match status" value="2"/>
</dbReference>
<dbReference type="STRING" id="112413.SAMN05421854_11967"/>
<accession>A0A1I6AIY6</accession>
<keyword evidence="1" id="KW-0328">Glycosyltransferase</keyword>
<evidence type="ECO:0000256" key="2">
    <source>
        <dbReference type="ARBA" id="ARBA00022679"/>
    </source>
</evidence>
<dbReference type="PANTHER" id="PTHR30160:SF1">
    <property type="entry name" value="LIPOPOLYSACCHARIDE 1,2-N-ACETYLGLUCOSAMINETRANSFERASE-RELATED"/>
    <property type="match status" value="1"/>
</dbReference>
<dbReference type="EMBL" id="FOWC01000019">
    <property type="protein sequence ID" value="SFQ68661.1"/>
    <property type="molecule type" value="Genomic_DNA"/>
</dbReference>
<dbReference type="GO" id="GO:0005829">
    <property type="term" value="C:cytosol"/>
    <property type="evidence" value="ECO:0007669"/>
    <property type="project" value="TreeGrafter"/>
</dbReference>
<dbReference type="Pfam" id="PF01075">
    <property type="entry name" value="Glyco_transf_9"/>
    <property type="match status" value="1"/>
</dbReference>
<feature type="compositionally biased region" description="Pro residues" evidence="3">
    <location>
        <begin position="165"/>
        <end position="179"/>
    </location>
</feature>
<dbReference type="InterPro" id="IPR002201">
    <property type="entry name" value="Glyco_trans_9"/>
</dbReference>
<dbReference type="GO" id="GO:0008713">
    <property type="term" value="F:ADP-heptose-lipopolysaccharide heptosyltransferase activity"/>
    <property type="evidence" value="ECO:0007669"/>
    <property type="project" value="TreeGrafter"/>
</dbReference>
<keyword evidence="2 4" id="KW-0808">Transferase</keyword>
<protein>
    <submittedName>
        <fullName evidence="4">Heptosyltransferase-2/glycosyl transferase protein BlmE</fullName>
    </submittedName>
</protein>
<feature type="region of interest" description="Disordered" evidence="3">
    <location>
        <begin position="162"/>
        <end position="193"/>
    </location>
</feature>
<evidence type="ECO:0000256" key="3">
    <source>
        <dbReference type="SAM" id="MobiDB-lite"/>
    </source>
</evidence>
<gene>
    <name evidence="4" type="ORF">SAMN05421854_11967</name>
</gene>
<dbReference type="Proteomes" id="UP000199137">
    <property type="component" value="Unassembled WGS sequence"/>
</dbReference>
<evidence type="ECO:0000313" key="5">
    <source>
        <dbReference type="Proteomes" id="UP000199137"/>
    </source>
</evidence>
<dbReference type="PANTHER" id="PTHR30160">
    <property type="entry name" value="TETRAACYLDISACCHARIDE 4'-KINASE-RELATED"/>
    <property type="match status" value="1"/>
</dbReference>
<dbReference type="GO" id="GO:0009244">
    <property type="term" value="P:lipopolysaccharide core region biosynthetic process"/>
    <property type="evidence" value="ECO:0007669"/>
    <property type="project" value="TreeGrafter"/>
</dbReference>
<reference evidence="4 5" key="1">
    <citation type="submission" date="2016-10" db="EMBL/GenBank/DDBJ databases">
        <authorList>
            <person name="de Groot N.N."/>
        </authorList>
    </citation>
    <scope>NUCLEOTIDE SEQUENCE [LARGE SCALE GENOMIC DNA]</scope>
    <source>
        <strain evidence="4 5">DSM 44637</strain>
    </source>
</reference>
<evidence type="ECO:0000313" key="4">
    <source>
        <dbReference type="EMBL" id="SFQ68661.1"/>
    </source>
</evidence>
<dbReference type="SUPFAM" id="SSF53756">
    <property type="entry name" value="UDP-Glycosyltransferase/glycogen phosphorylase"/>
    <property type="match status" value="1"/>
</dbReference>
<proteinExistence type="predicted"/>
<dbReference type="InterPro" id="IPR051199">
    <property type="entry name" value="LPS_LOS_Heptosyltrfase"/>
</dbReference>
<sequence length="378" mass="40053">MVSQMCVFARLAGPGLGDLVQRNIAFSLLRRAFPSAGLTVVTGATVAARFAEFFGRHSYATGVLPCPDPGEQDPRGWARFSARLAEIRPQACFVDPDSKGLGAAEARRAGIPVRLGVPAPGDGEGDLTHPLRLPRPLFGRPDLFDHAAALAAALELPGPLRPAEAVPPLPRSGEPPPELGPAAPRLAVHPGGSSQWNRRWPLGNYAELCRLAARHTGAVCYLFGDRSERDDLHRLAEAIAAHRPGTGAEVVADAALDRTANLLAEMDLLLGNDSSLAHVAAAVRTPAVVLYGPTGTEFLWARVYPHHTGVSLRYPCQSATNPAAALAARSCEHDCALAYVSADGPYPKCLADLSVDRVWAAVSRRLGQSRAARIEAPL</sequence>
<organism evidence="4 5">
    <name type="scientific">Amycolatopsis rubida</name>
    <dbReference type="NCBI Taxonomy" id="112413"/>
    <lineage>
        <taxon>Bacteria</taxon>
        <taxon>Bacillati</taxon>
        <taxon>Actinomycetota</taxon>
        <taxon>Actinomycetes</taxon>
        <taxon>Pseudonocardiales</taxon>
        <taxon>Pseudonocardiaceae</taxon>
        <taxon>Amycolatopsis</taxon>
    </lineage>
</organism>
<dbReference type="CDD" id="cd03789">
    <property type="entry name" value="GT9_LPS_heptosyltransferase"/>
    <property type="match status" value="1"/>
</dbReference>
<dbReference type="AlphaFoldDB" id="A0A1I6AIY6"/>